<dbReference type="Proteomes" id="UP000265120">
    <property type="component" value="Chromosome 6"/>
</dbReference>
<keyword evidence="3" id="KW-0472">Membrane</keyword>
<dbReference type="OMA" id="KQCMRNC"/>
<dbReference type="PRINTS" id="PR00759">
    <property type="entry name" value="BASICPTASE"/>
</dbReference>
<feature type="domain" description="BPTI/Kunitz inhibitor" evidence="4">
    <location>
        <begin position="61"/>
        <end position="111"/>
    </location>
</feature>
<evidence type="ECO:0000313" key="5">
    <source>
        <dbReference type="Ensembl" id="ENSCSEP00000003588.1"/>
    </source>
</evidence>
<dbReference type="GO" id="GO:0004867">
    <property type="term" value="F:serine-type endopeptidase inhibitor activity"/>
    <property type="evidence" value="ECO:0007669"/>
    <property type="project" value="InterPro"/>
</dbReference>
<organism evidence="5 6">
    <name type="scientific">Cynoglossus semilaevis</name>
    <name type="common">Tongue sole</name>
    <dbReference type="NCBI Taxonomy" id="244447"/>
    <lineage>
        <taxon>Eukaryota</taxon>
        <taxon>Metazoa</taxon>
        <taxon>Chordata</taxon>
        <taxon>Craniata</taxon>
        <taxon>Vertebrata</taxon>
        <taxon>Euteleostomi</taxon>
        <taxon>Actinopterygii</taxon>
        <taxon>Neopterygii</taxon>
        <taxon>Teleostei</taxon>
        <taxon>Neoteleostei</taxon>
        <taxon>Acanthomorphata</taxon>
        <taxon>Carangaria</taxon>
        <taxon>Pleuronectiformes</taxon>
        <taxon>Pleuronectoidei</taxon>
        <taxon>Cynoglossidae</taxon>
        <taxon>Cynoglossinae</taxon>
        <taxon>Cynoglossus</taxon>
    </lineage>
</organism>
<dbReference type="CDD" id="cd22593">
    <property type="entry name" value="Kunitz_conkunitzin"/>
    <property type="match status" value="1"/>
</dbReference>
<dbReference type="Gene3D" id="4.10.410.10">
    <property type="entry name" value="Pancreatic trypsin inhibitor Kunitz domain"/>
    <property type="match status" value="2"/>
</dbReference>
<feature type="transmembrane region" description="Helical" evidence="3">
    <location>
        <begin position="196"/>
        <end position="220"/>
    </location>
</feature>
<proteinExistence type="predicted"/>
<dbReference type="SMART" id="SM00131">
    <property type="entry name" value="KU"/>
    <property type="match status" value="2"/>
</dbReference>
<name>A0A3P8UK79_CYNSE</name>
<evidence type="ECO:0000256" key="3">
    <source>
        <dbReference type="SAM" id="Phobius"/>
    </source>
</evidence>
<evidence type="ECO:0000256" key="2">
    <source>
        <dbReference type="SAM" id="MobiDB-lite"/>
    </source>
</evidence>
<dbReference type="PANTHER" id="PTHR10083">
    <property type="entry name" value="KUNITZ-TYPE PROTEASE INHIBITOR-RELATED"/>
    <property type="match status" value="1"/>
</dbReference>
<dbReference type="SUPFAM" id="SSF57362">
    <property type="entry name" value="BPTI-like"/>
    <property type="match status" value="2"/>
</dbReference>
<feature type="region of interest" description="Disordered" evidence="2">
    <location>
        <begin position="224"/>
        <end position="249"/>
    </location>
</feature>
<keyword evidence="6" id="KW-1185">Reference proteome</keyword>
<dbReference type="GO" id="GO:0005615">
    <property type="term" value="C:extracellular space"/>
    <property type="evidence" value="ECO:0007669"/>
    <property type="project" value="TreeGrafter"/>
</dbReference>
<dbReference type="STRING" id="244447.ENSCSEP00000003588"/>
<dbReference type="GeneTree" id="ENSGT00940000168688"/>
<keyword evidence="1" id="KW-1015">Disulfide bond</keyword>
<dbReference type="PANTHER" id="PTHR10083:SF373">
    <property type="entry name" value="SERINE PEPTIDASE INHIBITOR, KUNITZ TYPE, 2"/>
    <property type="match status" value="1"/>
</dbReference>
<sequence>MCILEGREICTVDQNIRAGLQPSHSPSRDRTRTSSKMKHLLLLVLAFVAIHVDSSRIPELCQLPEDAGEGQSFIFAFHYNAAQDQCNPFVFKGNGGNANRFVNEIECIRNCSVNAENIYPMDAVKACHFKKAIGGCGLQLMRYYYDSVHDKCKKFIYSGCIGNGNRFFDHESCNATCAGIHDDGDEPEEDEPDTPIAIICGVLLAVIVLSIIIPVIVLTVKSKKKGSKKKTPKERNAQQDPPLSGIEMQ</sequence>
<reference evidence="5" key="2">
    <citation type="submission" date="2025-08" db="UniProtKB">
        <authorList>
            <consortium name="Ensembl"/>
        </authorList>
    </citation>
    <scope>IDENTIFICATION</scope>
</reference>
<dbReference type="AlphaFoldDB" id="A0A3P8UK79"/>
<accession>A0A3P8UK79</accession>
<dbReference type="PROSITE" id="PS00280">
    <property type="entry name" value="BPTI_KUNITZ_1"/>
    <property type="match status" value="1"/>
</dbReference>
<feature type="domain" description="BPTI/Kunitz inhibitor" evidence="4">
    <location>
        <begin position="127"/>
        <end position="177"/>
    </location>
</feature>
<dbReference type="InterPro" id="IPR036880">
    <property type="entry name" value="Kunitz_BPTI_sf"/>
</dbReference>
<evidence type="ECO:0000256" key="1">
    <source>
        <dbReference type="ARBA" id="ARBA00023157"/>
    </source>
</evidence>
<protein>
    <recommendedName>
        <fullName evidence="4">BPTI/Kunitz inhibitor domain-containing protein</fullName>
    </recommendedName>
</protein>
<dbReference type="KEGG" id="csem:103379962"/>
<dbReference type="InterPro" id="IPR002223">
    <property type="entry name" value="Kunitz_BPTI"/>
</dbReference>
<dbReference type="InParanoid" id="A0A3P8UK79"/>
<reference evidence="5 6" key="1">
    <citation type="journal article" date="2014" name="Nat. Genet.">
        <title>Whole-genome sequence of a flatfish provides insights into ZW sex chromosome evolution and adaptation to a benthic lifestyle.</title>
        <authorList>
            <person name="Chen S."/>
            <person name="Zhang G."/>
            <person name="Shao C."/>
            <person name="Huang Q."/>
            <person name="Liu G."/>
            <person name="Zhang P."/>
            <person name="Song W."/>
            <person name="An N."/>
            <person name="Chalopin D."/>
            <person name="Volff J.N."/>
            <person name="Hong Y."/>
            <person name="Li Q."/>
            <person name="Sha Z."/>
            <person name="Zhou H."/>
            <person name="Xie M."/>
            <person name="Yu Q."/>
            <person name="Liu Y."/>
            <person name="Xiang H."/>
            <person name="Wang N."/>
            <person name="Wu K."/>
            <person name="Yang C."/>
            <person name="Zhou Q."/>
            <person name="Liao X."/>
            <person name="Yang L."/>
            <person name="Hu Q."/>
            <person name="Zhang J."/>
            <person name="Meng L."/>
            <person name="Jin L."/>
            <person name="Tian Y."/>
            <person name="Lian J."/>
            <person name="Yang J."/>
            <person name="Miao G."/>
            <person name="Liu S."/>
            <person name="Liang Z."/>
            <person name="Yan F."/>
            <person name="Li Y."/>
            <person name="Sun B."/>
            <person name="Zhang H."/>
            <person name="Zhang J."/>
            <person name="Zhu Y."/>
            <person name="Du M."/>
            <person name="Zhao Y."/>
            <person name="Schartl M."/>
            <person name="Tang Q."/>
            <person name="Wang J."/>
        </authorList>
    </citation>
    <scope>NUCLEOTIDE SEQUENCE</scope>
</reference>
<keyword evidence="3" id="KW-0812">Transmembrane</keyword>
<reference evidence="5" key="3">
    <citation type="submission" date="2025-09" db="UniProtKB">
        <authorList>
            <consortium name="Ensembl"/>
        </authorList>
    </citation>
    <scope>IDENTIFICATION</scope>
</reference>
<dbReference type="Pfam" id="PF00014">
    <property type="entry name" value="Kunitz_BPTI"/>
    <property type="match status" value="2"/>
</dbReference>
<dbReference type="InterPro" id="IPR020901">
    <property type="entry name" value="Prtase_inh_Kunz-CS"/>
</dbReference>
<dbReference type="InterPro" id="IPR050098">
    <property type="entry name" value="TFPI/VKTCI-like"/>
</dbReference>
<keyword evidence="3" id="KW-1133">Transmembrane helix</keyword>
<evidence type="ECO:0000313" key="6">
    <source>
        <dbReference type="Proteomes" id="UP000265120"/>
    </source>
</evidence>
<evidence type="ECO:0000259" key="4">
    <source>
        <dbReference type="PROSITE" id="PS50279"/>
    </source>
</evidence>
<dbReference type="PROSITE" id="PS50279">
    <property type="entry name" value="BPTI_KUNITZ_2"/>
    <property type="match status" value="2"/>
</dbReference>
<dbReference type="Ensembl" id="ENSCSET00000003634.1">
    <property type="protein sequence ID" value="ENSCSEP00000003588.1"/>
    <property type="gene ID" value="ENSCSEG00000002352.1"/>
</dbReference>